<organism evidence="5 6">
    <name type="scientific">Salix purpurea</name>
    <name type="common">Purple osier willow</name>
    <dbReference type="NCBI Taxonomy" id="77065"/>
    <lineage>
        <taxon>Eukaryota</taxon>
        <taxon>Viridiplantae</taxon>
        <taxon>Streptophyta</taxon>
        <taxon>Embryophyta</taxon>
        <taxon>Tracheophyta</taxon>
        <taxon>Spermatophyta</taxon>
        <taxon>Magnoliopsida</taxon>
        <taxon>eudicotyledons</taxon>
        <taxon>Gunneridae</taxon>
        <taxon>Pentapetalae</taxon>
        <taxon>rosids</taxon>
        <taxon>fabids</taxon>
        <taxon>Malpighiales</taxon>
        <taxon>Salicaceae</taxon>
        <taxon>Saliceae</taxon>
        <taxon>Salix</taxon>
    </lineage>
</organism>
<evidence type="ECO:0000256" key="3">
    <source>
        <dbReference type="SAM" id="MobiDB-lite"/>
    </source>
</evidence>
<accession>A0A9Q0VUU0</accession>
<comment type="subcellular location">
    <subcellularLocation>
        <location evidence="1">Nucleus</location>
    </subcellularLocation>
</comment>
<evidence type="ECO:0000256" key="1">
    <source>
        <dbReference type="ARBA" id="ARBA00004123"/>
    </source>
</evidence>
<dbReference type="PROSITE" id="PS50827">
    <property type="entry name" value="DDT"/>
    <property type="match status" value="1"/>
</dbReference>
<evidence type="ECO:0000256" key="2">
    <source>
        <dbReference type="ARBA" id="ARBA00023242"/>
    </source>
</evidence>
<dbReference type="InterPro" id="IPR047365">
    <property type="entry name" value="Tudor_AtPTM-like"/>
</dbReference>
<dbReference type="InterPro" id="IPR018501">
    <property type="entry name" value="DDT_dom"/>
</dbReference>
<evidence type="ECO:0000313" key="5">
    <source>
        <dbReference type="EMBL" id="KAJ6755222.1"/>
    </source>
</evidence>
<comment type="caution">
    <text evidence="5">The sequence shown here is derived from an EMBL/GenBank/DDBJ whole genome shotgun (WGS) entry which is preliminary data.</text>
</comment>
<gene>
    <name evidence="5" type="ORF">OIU79_027776</name>
</gene>
<dbReference type="Pfam" id="PF02791">
    <property type="entry name" value="DDT"/>
    <property type="match status" value="1"/>
</dbReference>
<dbReference type="Gene3D" id="2.30.30.140">
    <property type="match status" value="1"/>
</dbReference>
<evidence type="ECO:0000313" key="6">
    <source>
        <dbReference type="Proteomes" id="UP001151532"/>
    </source>
</evidence>
<dbReference type="SMART" id="SM00571">
    <property type="entry name" value="DDT"/>
    <property type="match status" value="1"/>
</dbReference>
<keyword evidence="6" id="KW-1185">Reference proteome</keyword>
<feature type="region of interest" description="Disordered" evidence="3">
    <location>
        <begin position="61"/>
        <end position="124"/>
    </location>
</feature>
<dbReference type="AlphaFoldDB" id="A0A9Q0VUU0"/>
<keyword evidence="2" id="KW-0539">Nucleus</keyword>
<name>A0A9Q0VUU0_SALPP</name>
<protein>
    <submittedName>
        <fullName evidence="5">PHD-FINGER AND DNA BINDING DOMAIN-CONTAINING PROTEIN</fullName>
    </submittedName>
</protein>
<feature type="compositionally biased region" description="Basic residues" evidence="3">
    <location>
        <begin position="72"/>
        <end position="84"/>
    </location>
</feature>
<dbReference type="GO" id="GO:0005634">
    <property type="term" value="C:nucleus"/>
    <property type="evidence" value="ECO:0007669"/>
    <property type="project" value="UniProtKB-SubCell"/>
</dbReference>
<dbReference type="PANTHER" id="PTHR46508:SF5">
    <property type="entry name" value="PHD-FINGER AND DNA BINDING DOMAIN-CONTAINING PROTEIN"/>
    <property type="match status" value="1"/>
</dbReference>
<evidence type="ECO:0000259" key="4">
    <source>
        <dbReference type="PROSITE" id="PS50827"/>
    </source>
</evidence>
<dbReference type="PANTHER" id="PTHR46508">
    <property type="entry name" value="PHD FINGER FAMILY PROTEIN"/>
    <property type="match status" value="1"/>
</dbReference>
<reference evidence="5" key="2">
    <citation type="journal article" date="2023" name="Int. J. Mol. Sci.">
        <title>De Novo Assembly and Annotation of 11 Diverse Shrub Willow (Salix) Genomes Reveals Novel Gene Organization in Sex-Linked Regions.</title>
        <authorList>
            <person name="Hyden B."/>
            <person name="Feng K."/>
            <person name="Yates T.B."/>
            <person name="Jawdy S."/>
            <person name="Cereghino C."/>
            <person name="Smart L.B."/>
            <person name="Muchero W."/>
        </authorList>
    </citation>
    <scope>NUCLEOTIDE SEQUENCE</scope>
    <source>
        <tissue evidence="5">Shoot tip</tissue>
    </source>
</reference>
<sequence length="624" mass="68980">MELVGKSVKKKFKGLGVFKGTVESYDPSSGFFEVKYEDGDFEKLGFSDVAALVGEDKEAAAAAAGHVDPKPRLGRKPKKRRRAELKKPESGGESGNSRVVEANGNLDMNRNVDLNDGFGGDSRENVDLNETLEKGRKKRECIDLNLDVSGDVDESIKEGIDEDIKDDGFEGQVEEAPNFEILRMGEAEKSHNESAIPNGKLEEVHVINDSCVEFGRRIEESNMASSEDFKACDSVGVVVDVKEDCPEVIDLTNGYNEDSGSRRRGRGRSRLKLADNLNSIPDVTVLLDANAVRDDCLVESGSRRRGRRRKLVDNLNSTLETIVLSDANAGREVCTMGVDGNLGDIGSSCKEASGSARKRKRLLGNGNSMQETTVLRRSARRGLTKNMSNDISMSPVVSALMEEKPVKSHHEWPEEHVVLPPKLQLPPSSQNLDLSGIPVLDLFSVYACLRSFSTLLFLSPFGLEEFVAALKGISPSSLFDCIHVSILRTLRKHLENLLKEGSESASNCLRSLDWGLLDLITWPVFMVEYLLIHGSGLKPGFDLSRLKLFRSDYHKQPVSVKVEILKCLCDDMIEAEMIRSELNRRSSGTEPDMDFDRNVNLGGYKKRKTVMDVSGNSCLTEDVW</sequence>
<dbReference type="OrthoDB" id="784962at2759"/>
<dbReference type="Pfam" id="PF21743">
    <property type="entry name" value="PTM_DIR17_Tudor"/>
    <property type="match status" value="1"/>
</dbReference>
<proteinExistence type="predicted"/>
<dbReference type="Proteomes" id="UP001151532">
    <property type="component" value="Chromosome 16"/>
</dbReference>
<reference evidence="5" key="1">
    <citation type="submission" date="2022-11" db="EMBL/GenBank/DDBJ databases">
        <authorList>
            <person name="Hyden B.L."/>
            <person name="Feng K."/>
            <person name="Yates T."/>
            <person name="Jawdy S."/>
            <person name="Smart L.B."/>
            <person name="Muchero W."/>
        </authorList>
    </citation>
    <scope>NUCLEOTIDE SEQUENCE</scope>
    <source>
        <tissue evidence="5">Shoot tip</tissue>
    </source>
</reference>
<feature type="domain" description="DDT" evidence="4">
    <location>
        <begin position="436"/>
        <end position="496"/>
    </location>
</feature>
<dbReference type="EMBL" id="JAPFFK010000007">
    <property type="protein sequence ID" value="KAJ6755222.1"/>
    <property type="molecule type" value="Genomic_DNA"/>
</dbReference>